<dbReference type="Proteomes" id="UP000231383">
    <property type="component" value="Unassembled WGS sequence"/>
</dbReference>
<evidence type="ECO:0000259" key="1">
    <source>
        <dbReference type="Pfam" id="PF01909"/>
    </source>
</evidence>
<dbReference type="InterPro" id="IPR002934">
    <property type="entry name" value="Polymerase_NTP_transf_dom"/>
</dbReference>
<sequence length="105" mass="11993">MNLERAKKIAKQYIAFLKNNDIPVTHAYLFGSYAKGTAHEGSDIDISIVSPRFGKDRIYERTKLLNLRRSISLEIEPHPLSPSDMKSEWNPLVWEIKSHGIAIKS</sequence>
<comment type="caution">
    <text evidence="2">The sequence shown here is derived from an EMBL/GenBank/DDBJ whole genome shotgun (WGS) entry which is preliminary data.</text>
</comment>
<dbReference type="PANTHER" id="PTHR43449">
    <property type="entry name" value="NUCLEOTIDYLTRANSFERASE"/>
    <property type="match status" value="1"/>
</dbReference>
<evidence type="ECO:0000313" key="2">
    <source>
        <dbReference type="EMBL" id="PJC33625.1"/>
    </source>
</evidence>
<dbReference type="SUPFAM" id="SSF81301">
    <property type="entry name" value="Nucleotidyltransferase"/>
    <property type="match status" value="1"/>
</dbReference>
<dbReference type="CDD" id="cd05403">
    <property type="entry name" value="NT_KNTase_like"/>
    <property type="match status" value="1"/>
</dbReference>
<evidence type="ECO:0000313" key="3">
    <source>
        <dbReference type="Proteomes" id="UP000231383"/>
    </source>
</evidence>
<dbReference type="GO" id="GO:0016779">
    <property type="term" value="F:nucleotidyltransferase activity"/>
    <property type="evidence" value="ECO:0007669"/>
    <property type="project" value="InterPro"/>
</dbReference>
<proteinExistence type="predicted"/>
<dbReference type="AlphaFoldDB" id="A0A2M8F2W3"/>
<dbReference type="Pfam" id="PF01909">
    <property type="entry name" value="NTP_transf_2"/>
    <property type="match status" value="1"/>
</dbReference>
<organism evidence="2 3">
    <name type="scientific">Candidatus Roizmanbacteria bacterium CG_4_9_14_0_2_um_filter_39_13</name>
    <dbReference type="NCBI Taxonomy" id="1974839"/>
    <lineage>
        <taxon>Bacteria</taxon>
        <taxon>Candidatus Roizmaniibacteriota</taxon>
    </lineage>
</organism>
<dbReference type="Gene3D" id="3.30.460.10">
    <property type="entry name" value="Beta Polymerase, domain 2"/>
    <property type="match status" value="1"/>
</dbReference>
<gene>
    <name evidence="2" type="ORF">CO051_01310</name>
</gene>
<reference evidence="3" key="1">
    <citation type="submission" date="2017-09" db="EMBL/GenBank/DDBJ databases">
        <title>Depth-based differentiation of microbial function through sediment-hosted aquifers and enrichment of novel symbionts in the deep terrestrial subsurface.</title>
        <authorList>
            <person name="Probst A.J."/>
            <person name="Ladd B."/>
            <person name="Jarett J.K."/>
            <person name="Geller-Mcgrath D.E."/>
            <person name="Sieber C.M.K."/>
            <person name="Emerson J.B."/>
            <person name="Anantharaman K."/>
            <person name="Thomas B.C."/>
            <person name="Malmstrom R."/>
            <person name="Stieglmeier M."/>
            <person name="Klingl A."/>
            <person name="Woyke T."/>
            <person name="Ryan C.M."/>
            <person name="Banfield J.F."/>
        </authorList>
    </citation>
    <scope>NUCLEOTIDE SEQUENCE [LARGE SCALE GENOMIC DNA]</scope>
</reference>
<dbReference type="PANTHER" id="PTHR43449:SF1">
    <property type="entry name" value="POLYMERASE BETA NUCLEOTIDYLTRANSFERASE DOMAIN-CONTAINING PROTEIN"/>
    <property type="match status" value="1"/>
</dbReference>
<keyword evidence="2" id="KW-0808">Transferase</keyword>
<accession>A0A2M8F2W3</accession>
<dbReference type="EMBL" id="PFSC01000035">
    <property type="protein sequence ID" value="PJC33625.1"/>
    <property type="molecule type" value="Genomic_DNA"/>
</dbReference>
<name>A0A2M8F2W3_9BACT</name>
<protein>
    <submittedName>
        <fullName evidence="2">Nucleotidyltransferase</fullName>
    </submittedName>
</protein>
<dbReference type="InterPro" id="IPR043519">
    <property type="entry name" value="NT_sf"/>
</dbReference>
<feature type="domain" description="Polymerase nucleotidyl transferase" evidence="1">
    <location>
        <begin position="15"/>
        <end position="61"/>
    </location>
</feature>